<dbReference type="Pfam" id="PF19853">
    <property type="entry name" value="DUF6328"/>
    <property type="match status" value="1"/>
</dbReference>
<feature type="transmembrane region" description="Helical" evidence="2">
    <location>
        <begin position="138"/>
        <end position="159"/>
    </location>
</feature>
<dbReference type="AlphaFoldDB" id="A0A931D9X5"/>
<keyword evidence="2" id="KW-1133">Transmembrane helix</keyword>
<evidence type="ECO:0000313" key="3">
    <source>
        <dbReference type="EMBL" id="MBG6085044.1"/>
    </source>
</evidence>
<dbReference type="InterPro" id="IPR046291">
    <property type="entry name" value="DUF6328"/>
</dbReference>
<dbReference type="Proteomes" id="UP000625033">
    <property type="component" value="Unassembled WGS sequence"/>
</dbReference>
<proteinExistence type="predicted"/>
<evidence type="ECO:0008006" key="5">
    <source>
        <dbReference type="Google" id="ProtNLM"/>
    </source>
</evidence>
<sequence length="165" mass="18231">MDSTERERDAVAAHRDETPDERADRNWNELLQELRVMQTGAQIFAAFLMTLPFHPRFSDLAQWQHVIYLVLLVSAALVVAVIMTPVVIHRSLFRRAVKAQTVTWGHRLVRVAAVGIGLVVCLAVFLIVTVVATVEAAFWIGGLLLVATLGLLVAAPAAIRRRSVT</sequence>
<keyword evidence="4" id="KW-1185">Reference proteome</keyword>
<dbReference type="EMBL" id="JADOTZ010000001">
    <property type="protein sequence ID" value="MBG6085044.1"/>
    <property type="molecule type" value="Genomic_DNA"/>
</dbReference>
<keyword evidence="2" id="KW-0472">Membrane</keyword>
<accession>A0A931D9X5</accession>
<protein>
    <recommendedName>
        <fullName evidence="5">Sodium:proton antiporter</fullName>
    </recommendedName>
</protein>
<organism evidence="3 4">
    <name type="scientific">Zhihengliuella flava</name>
    <dbReference type="NCBI Taxonomy" id="1285193"/>
    <lineage>
        <taxon>Bacteria</taxon>
        <taxon>Bacillati</taxon>
        <taxon>Actinomycetota</taxon>
        <taxon>Actinomycetes</taxon>
        <taxon>Micrococcales</taxon>
        <taxon>Micrococcaceae</taxon>
        <taxon>Zhihengliuella</taxon>
    </lineage>
</organism>
<feature type="transmembrane region" description="Helical" evidence="2">
    <location>
        <begin position="66"/>
        <end position="88"/>
    </location>
</feature>
<feature type="region of interest" description="Disordered" evidence="1">
    <location>
        <begin position="1"/>
        <end position="22"/>
    </location>
</feature>
<evidence type="ECO:0000256" key="2">
    <source>
        <dbReference type="SAM" id="Phobius"/>
    </source>
</evidence>
<comment type="caution">
    <text evidence="3">The sequence shown here is derived from an EMBL/GenBank/DDBJ whole genome shotgun (WGS) entry which is preliminary data.</text>
</comment>
<keyword evidence="2" id="KW-0812">Transmembrane</keyword>
<name>A0A931D9X5_9MICC</name>
<feature type="transmembrane region" description="Helical" evidence="2">
    <location>
        <begin position="34"/>
        <end position="54"/>
    </location>
</feature>
<evidence type="ECO:0000313" key="4">
    <source>
        <dbReference type="Proteomes" id="UP000625033"/>
    </source>
</evidence>
<gene>
    <name evidence="3" type="ORF">IW252_001811</name>
</gene>
<evidence type="ECO:0000256" key="1">
    <source>
        <dbReference type="SAM" id="MobiDB-lite"/>
    </source>
</evidence>
<reference evidence="3" key="1">
    <citation type="submission" date="2020-11" db="EMBL/GenBank/DDBJ databases">
        <title>Sequencing the genomes of 1000 actinobacteria strains.</title>
        <authorList>
            <person name="Klenk H.-P."/>
        </authorList>
    </citation>
    <scope>NUCLEOTIDE SEQUENCE</scope>
    <source>
        <strain evidence="3">DSM 26152</strain>
    </source>
</reference>
<feature type="transmembrane region" description="Helical" evidence="2">
    <location>
        <begin position="108"/>
        <end position="132"/>
    </location>
</feature>
<dbReference type="RefSeq" id="WP_196836274.1">
    <property type="nucleotide sequence ID" value="NZ_JADOTZ010000001.1"/>
</dbReference>